<comment type="caution">
    <text evidence="2">The sequence shown here is derived from an EMBL/GenBank/DDBJ whole genome shotgun (WGS) entry which is preliminary data.</text>
</comment>
<organism evidence="2 3">
    <name type="scientific">Amphibalanus amphitrite</name>
    <name type="common">Striped barnacle</name>
    <name type="synonym">Balanus amphitrite</name>
    <dbReference type="NCBI Taxonomy" id="1232801"/>
    <lineage>
        <taxon>Eukaryota</taxon>
        <taxon>Metazoa</taxon>
        <taxon>Ecdysozoa</taxon>
        <taxon>Arthropoda</taxon>
        <taxon>Crustacea</taxon>
        <taxon>Multicrustacea</taxon>
        <taxon>Cirripedia</taxon>
        <taxon>Thoracica</taxon>
        <taxon>Thoracicalcarea</taxon>
        <taxon>Balanomorpha</taxon>
        <taxon>Balanoidea</taxon>
        <taxon>Balanidae</taxon>
        <taxon>Amphibalaninae</taxon>
        <taxon>Amphibalanus</taxon>
    </lineage>
</organism>
<name>A0A6A4WIE7_AMPAM</name>
<evidence type="ECO:0000313" key="3">
    <source>
        <dbReference type="Proteomes" id="UP000440578"/>
    </source>
</evidence>
<dbReference type="AlphaFoldDB" id="A0A6A4WIE7"/>
<keyword evidence="3" id="KW-1185">Reference proteome</keyword>
<dbReference type="EMBL" id="VIIS01001113">
    <property type="protein sequence ID" value="KAF0301878.1"/>
    <property type="molecule type" value="Genomic_DNA"/>
</dbReference>
<protein>
    <submittedName>
        <fullName evidence="2">Uncharacterized protein</fullName>
    </submittedName>
</protein>
<feature type="region of interest" description="Disordered" evidence="1">
    <location>
        <begin position="57"/>
        <end position="134"/>
    </location>
</feature>
<dbReference type="Proteomes" id="UP000440578">
    <property type="component" value="Unassembled WGS sequence"/>
</dbReference>
<evidence type="ECO:0000313" key="2">
    <source>
        <dbReference type="EMBL" id="KAF0301878.1"/>
    </source>
</evidence>
<gene>
    <name evidence="2" type="ORF">FJT64_000099</name>
</gene>
<proteinExistence type="predicted"/>
<reference evidence="2 3" key="1">
    <citation type="submission" date="2019-07" db="EMBL/GenBank/DDBJ databases">
        <title>Draft genome assembly of a fouling barnacle, Amphibalanus amphitrite (Darwin, 1854): The first reference genome for Thecostraca.</title>
        <authorList>
            <person name="Kim W."/>
        </authorList>
    </citation>
    <scope>NUCLEOTIDE SEQUENCE [LARGE SCALE GENOMIC DNA]</scope>
    <source>
        <strain evidence="2">SNU_AA5</strain>
        <tissue evidence="2">Soma without cirri and trophi</tissue>
    </source>
</reference>
<evidence type="ECO:0000256" key="1">
    <source>
        <dbReference type="SAM" id="MobiDB-lite"/>
    </source>
</evidence>
<accession>A0A6A4WIE7</accession>
<sequence length="134" mass="13817">MKPLRLASSWVREAGGARQLLRRADAGDPSFAALLGLDTFLAHSAVERTRCARSFVSAPAGHAPPPPVRAPADGGARSWRAPAAAPPALELRRARRIRSARGAPDTAQGGGRVSLRSGTPAAAGGARPVEVELS</sequence>
<feature type="compositionally biased region" description="Low complexity" evidence="1">
    <location>
        <begin position="76"/>
        <end position="89"/>
    </location>
</feature>